<evidence type="ECO:0000313" key="2">
    <source>
        <dbReference type="Proteomes" id="UP001283361"/>
    </source>
</evidence>
<dbReference type="EMBL" id="JAWDGP010002410">
    <property type="protein sequence ID" value="KAK3783482.1"/>
    <property type="molecule type" value="Genomic_DNA"/>
</dbReference>
<comment type="caution">
    <text evidence="1">The sequence shown here is derived from an EMBL/GenBank/DDBJ whole genome shotgun (WGS) entry which is preliminary data.</text>
</comment>
<evidence type="ECO:0000313" key="1">
    <source>
        <dbReference type="EMBL" id="KAK3783482.1"/>
    </source>
</evidence>
<dbReference type="Proteomes" id="UP001283361">
    <property type="component" value="Unassembled WGS sequence"/>
</dbReference>
<proteinExistence type="predicted"/>
<sequence>MDLGLRRLTSASIRWGDSERFRYTPQQLRTGHCNIHLGSALGPDNLIPPDLVRHFGVSGIPKNAAPLRCRSSHKSLGDFDIKRGRRNVTFSGAKRSDATKEDGVLSQLGTRFSSLRLAMGEVYSLAGENREGIGSEFGYECSRCKHSPTASARFKKS</sequence>
<gene>
    <name evidence="1" type="ORF">RRG08_033739</name>
</gene>
<protein>
    <submittedName>
        <fullName evidence="1">Uncharacterized protein</fullName>
    </submittedName>
</protein>
<dbReference type="AlphaFoldDB" id="A0AAE1DUR2"/>
<name>A0AAE1DUR2_9GAST</name>
<organism evidence="1 2">
    <name type="scientific">Elysia crispata</name>
    <name type="common">lettuce slug</name>
    <dbReference type="NCBI Taxonomy" id="231223"/>
    <lineage>
        <taxon>Eukaryota</taxon>
        <taxon>Metazoa</taxon>
        <taxon>Spiralia</taxon>
        <taxon>Lophotrochozoa</taxon>
        <taxon>Mollusca</taxon>
        <taxon>Gastropoda</taxon>
        <taxon>Heterobranchia</taxon>
        <taxon>Euthyneura</taxon>
        <taxon>Panpulmonata</taxon>
        <taxon>Sacoglossa</taxon>
        <taxon>Placobranchoidea</taxon>
        <taxon>Plakobranchidae</taxon>
        <taxon>Elysia</taxon>
    </lineage>
</organism>
<keyword evidence="2" id="KW-1185">Reference proteome</keyword>
<reference evidence="1" key="1">
    <citation type="journal article" date="2023" name="G3 (Bethesda)">
        <title>A reference genome for the long-term kleptoplast-retaining sea slug Elysia crispata morphotype clarki.</title>
        <authorList>
            <person name="Eastman K.E."/>
            <person name="Pendleton A.L."/>
            <person name="Shaikh M.A."/>
            <person name="Suttiyut T."/>
            <person name="Ogas R."/>
            <person name="Tomko P."/>
            <person name="Gavelis G."/>
            <person name="Widhalm J.R."/>
            <person name="Wisecaver J.H."/>
        </authorList>
    </citation>
    <scope>NUCLEOTIDE SEQUENCE</scope>
    <source>
        <strain evidence="1">ECLA1</strain>
    </source>
</reference>
<accession>A0AAE1DUR2</accession>